<evidence type="ECO:0000256" key="3">
    <source>
        <dbReference type="ARBA" id="ARBA00021907"/>
    </source>
</evidence>
<keyword evidence="4 10" id="KW-1003">Cell membrane</keyword>
<dbReference type="Pfam" id="PF02687">
    <property type="entry name" value="FtsX"/>
    <property type="match status" value="1"/>
</dbReference>
<sequence length="310" mass="34462">MKSSSLQRIIKSGVVNFFRNGLVSIATVFIISLSLFLLTSVLLGSVFLHSFINELQNKVDVSVYFKRSVAEADVVQVQSDLERLPEVKEVVYVSRDEALARFKELHREEDLILQSIEVVGDNPFSASIEIRARDPSQYEAIASFLERDRYSDLIDVDLAGKQKITYRQNQRVIDQLTAILATARAIGLILGIGLAIIAVVIAYNTVRLAIYNSRDEISVMQLVGASYGFVRGPFIVEGILHGFIAFAFTMAVLYPFLWWLGVKTAPVFGGLNIFMYFVANIISISALVFALGIGLGVLSSILAIRRYLRV</sequence>
<proteinExistence type="inferred from homology"/>
<dbReference type="GO" id="GO:0051301">
    <property type="term" value="P:cell division"/>
    <property type="evidence" value="ECO:0007669"/>
    <property type="project" value="UniProtKB-KW"/>
</dbReference>
<evidence type="ECO:0000256" key="9">
    <source>
        <dbReference type="ARBA" id="ARBA00023306"/>
    </source>
</evidence>
<name>A0A1F5WD55_9BACT</name>
<keyword evidence="7 11" id="KW-1133">Transmembrane helix</keyword>
<dbReference type="GO" id="GO:0005886">
    <property type="term" value="C:plasma membrane"/>
    <property type="evidence" value="ECO:0007669"/>
    <property type="project" value="UniProtKB-SubCell"/>
</dbReference>
<dbReference type="Gene3D" id="3.30.70.3040">
    <property type="match status" value="1"/>
</dbReference>
<dbReference type="Proteomes" id="UP000178406">
    <property type="component" value="Unassembled WGS sequence"/>
</dbReference>
<feature type="transmembrane region" description="Helical" evidence="11">
    <location>
        <begin position="273"/>
        <end position="304"/>
    </location>
</feature>
<keyword evidence="5 10" id="KW-0132">Cell division</keyword>
<dbReference type="STRING" id="1798338.A3J56_00145"/>
<feature type="domain" description="FtsX extracellular" evidence="13">
    <location>
        <begin position="59"/>
        <end position="146"/>
    </location>
</feature>
<keyword evidence="6 11" id="KW-0812">Transmembrane</keyword>
<evidence type="ECO:0000256" key="7">
    <source>
        <dbReference type="ARBA" id="ARBA00022989"/>
    </source>
</evidence>
<dbReference type="PIRSF" id="PIRSF003097">
    <property type="entry name" value="FtsX"/>
    <property type="match status" value="1"/>
</dbReference>
<dbReference type="Pfam" id="PF18075">
    <property type="entry name" value="FtsX_ECD"/>
    <property type="match status" value="1"/>
</dbReference>
<evidence type="ECO:0000256" key="6">
    <source>
        <dbReference type="ARBA" id="ARBA00022692"/>
    </source>
</evidence>
<dbReference type="InterPro" id="IPR040690">
    <property type="entry name" value="FtsX_ECD"/>
</dbReference>
<evidence type="ECO:0000256" key="10">
    <source>
        <dbReference type="PIRNR" id="PIRNR003097"/>
    </source>
</evidence>
<comment type="caution">
    <text evidence="14">The sequence shown here is derived from an EMBL/GenBank/DDBJ whole genome shotgun (WGS) entry which is preliminary data.</text>
</comment>
<comment type="subcellular location">
    <subcellularLocation>
        <location evidence="1">Cell membrane</location>
        <topology evidence="1">Multi-pass membrane protein</topology>
    </subcellularLocation>
</comment>
<comment type="similarity">
    <text evidence="2 10">Belongs to the ABC-4 integral membrane protein family. FtsX subfamily.</text>
</comment>
<evidence type="ECO:0000256" key="2">
    <source>
        <dbReference type="ARBA" id="ARBA00007379"/>
    </source>
</evidence>
<evidence type="ECO:0000313" key="14">
    <source>
        <dbReference type="EMBL" id="OGF73662.1"/>
    </source>
</evidence>
<feature type="transmembrane region" description="Helical" evidence="11">
    <location>
        <begin position="21"/>
        <end position="48"/>
    </location>
</feature>
<dbReference type="PANTHER" id="PTHR47755:SF1">
    <property type="entry name" value="CELL DIVISION PROTEIN FTSX"/>
    <property type="match status" value="1"/>
</dbReference>
<evidence type="ECO:0000256" key="8">
    <source>
        <dbReference type="ARBA" id="ARBA00023136"/>
    </source>
</evidence>
<protein>
    <recommendedName>
        <fullName evidence="3 10">Cell division protein FtsX</fullName>
    </recommendedName>
</protein>
<keyword evidence="9 10" id="KW-0131">Cell cycle</keyword>
<evidence type="ECO:0000313" key="15">
    <source>
        <dbReference type="Proteomes" id="UP000178406"/>
    </source>
</evidence>
<evidence type="ECO:0000256" key="1">
    <source>
        <dbReference type="ARBA" id="ARBA00004651"/>
    </source>
</evidence>
<keyword evidence="8 10" id="KW-0472">Membrane</keyword>
<dbReference type="InterPro" id="IPR004513">
    <property type="entry name" value="FtsX"/>
</dbReference>
<feature type="domain" description="ABC3 transporter permease C-terminal" evidence="12">
    <location>
        <begin position="189"/>
        <end position="309"/>
    </location>
</feature>
<feature type="transmembrane region" description="Helical" evidence="11">
    <location>
        <begin position="239"/>
        <end position="261"/>
    </location>
</feature>
<dbReference type="InterPro" id="IPR003838">
    <property type="entry name" value="ABC3_permease_C"/>
</dbReference>
<accession>A0A1F5WD55</accession>
<evidence type="ECO:0000256" key="5">
    <source>
        <dbReference type="ARBA" id="ARBA00022618"/>
    </source>
</evidence>
<organism evidence="14 15">
    <name type="scientific">Candidatus Giovannonibacteria bacterium RIFCSPHIGHO2_02_FULL_46_20</name>
    <dbReference type="NCBI Taxonomy" id="1798338"/>
    <lineage>
        <taxon>Bacteria</taxon>
        <taxon>Candidatus Giovannoniibacteriota</taxon>
    </lineage>
</organism>
<dbReference type="AlphaFoldDB" id="A0A1F5WD55"/>
<gene>
    <name evidence="14" type="ORF">A3J56_00145</name>
</gene>
<evidence type="ECO:0000256" key="4">
    <source>
        <dbReference type="ARBA" id="ARBA00022475"/>
    </source>
</evidence>
<evidence type="ECO:0000256" key="11">
    <source>
        <dbReference type="SAM" id="Phobius"/>
    </source>
</evidence>
<dbReference type="EMBL" id="MFHQ01000038">
    <property type="protein sequence ID" value="OGF73662.1"/>
    <property type="molecule type" value="Genomic_DNA"/>
</dbReference>
<reference evidence="14 15" key="1">
    <citation type="journal article" date="2016" name="Nat. Commun.">
        <title>Thousands of microbial genomes shed light on interconnected biogeochemical processes in an aquifer system.</title>
        <authorList>
            <person name="Anantharaman K."/>
            <person name="Brown C.T."/>
            <person name="Hug L.A."/>
            <person name="Sharon I."/>
            <person name="Castelle C.J."/>
            <person name="Probst A.J."/>
            <person name="Thomas B.C."/>
            <person name="Singh A."/>
            <person name="Wilkins M.J."/>
            <person name="Karaoz U."/>
            <person name="Brodie E.L."/>
            <person name="Williams K.H."/>
            <person name="Hubbard S.S."/>
            <person name="Banfield J.F."/>
        </authorList>
    </citation>
    <scope>NUCLEOTIDE SEQUENCE [LARGE SCALE GENOMIC DNA]</scope>
</reference>
<evidence type="ECO:0000259" key="13">
    <source>
        <dbReference type="Pfam" id="PF18075"/>
    </source>
</evidence>
<feature type="transmembrane region" description="Helical" evidence="11">
    <location>
        <begin position="185"/>
        <end position="206"/>
    </location>
</feature>
<dbReference type="PANTHER" id="PTHR47755">
    <property type="entry name" value="CELL DIVISION PROTEIN FTSX"/>
    <property type="match status" value="1"/>
</dbReference>
<evidence type="ECO:0000259" key="12">
    <source>
        <dbReference type="Pfam" id="PF02687"/>
    </source>
</evidence>